<dbReference type="Proteomes" id="UP000075901">
    <property type="component" value="Unassembled WGS sequence"/>
</dbReference>
<keyword evidence="1" id="KW-0732">Signal</keyword>
<evidence type="ECO:0000313" key="3">
    <source>
        <dbReference type="Proteomes" id="UP000075901"/>
    </source>
</evidence>
<dbReference type="VEuPathDB" id="VectorBase:AMAM018787"/>
<organism evidence="2 3">
    <name type="scientific">Anopheles maculatus</name>
    <dbReference type="NCBI Taxonomy" id="74869"/>
    <lineage>
        <taxon>Eukaryota</taxon>
        <taxon>Metazoa</taxon>
        <taxon>Ecdysozoa</taxon>
        <taxon>Arthropoda</taxon>
        <taxon>Hexapoda</taxon>
        <taxon>Insecta</taxon>
        <taxon>Pterygota</taxon>
        <taxon>Neoptera</taxon>
        <taxon>Endopterygota</taxon>
        <taxon>Diptera</taxon>
        <taxon>Nematocera</taxon>
        <taxon>Culicoidea</taxon>
        <taxon>Culicidae</taxon>
        <taxon>Anophelinae</taxon>
        <taxon>Anopheles</taxon>
        <taxon>Anopheles maculatus group</taxon>
    </lineage>
</organism>
<feature type="chain" id="PRO_5008136394" evidence="1">
    <location>
        <begin position="32"/>
        <end position="147"/>
    </location>
</feature>
<feature type="signal peptide" evidence="1">
    <location>
        <begin position="1"/>
        <end position="31"/>
    </location>
</feature>
<reference evidence="2" key="2">
    <citation type="submission" date="2020-05" db="UniProtKB">
        <authorList>
            <consortium name="EnsemblMetazoa"/>
        </authorList>
    </citation>
    <scope>IDENTIFICATION</scope>
    <source>
        <strain evidence="2">maculatus3</strain>
    </source>
</reference>
<proteinExistence type="predicted"/>
<evidence type="ECO:0000313" key="2">
    <source>
        <dbReference type="EnsemblMetazoa" id="AMAM018787-PA"/>
    </source>
</evidence>
<sequence length="147" mass="16807">MARPGRWEMLKIIAHLAIILLLCDTWRTVESKAVAGAVSRDHRPASPEMQPNDDIVVLHVDEFRVMSNIDGDKLVFYTESNAGRTFVFDRHRMECHELVELYTSLLPVKPLAVSKEEEEYLRHPRILCRSAQGSSVKLAMKDGLFLM</sequence>
<name>A0A182T3C2_9DIPT</name>
<evidence type="ECO:0000256" key="1">
    <source>
        <dbReference type="SAM" id="SignalP"/>
    </source>
</evidence>
<dbReference type="EnsemblMetazoa" id="AMAM018787-RA">
    <property type="protein sequence ID" value="AMAM018787-PA"/>
    <property type="gene ID" value="AMAM018787"/>
</dbReference>
<dbReference type="AlphaFoldDB" id="A0A182T3C2"/>
<protein>
    <submittedName>
        <fullName evidence="2">Uncharacterized protein</fullName>
    </submittedName>
</protein>
<accession>A0A182T3C2</accession>
<reference evidence="3" key="1">
    <citation type="submission" date="2013-09" db="EMBL/GenBank/DDBJ databases">
        <title>The Genome Sequence of Anopheles maculatus species B.</title>
        <authorList>
            <consortium name="The Broad Institute Genomics Platform"/>
            <person name="Neafsey D.E."/>
            <person name="Besansky N."/>
            <person name="Howell P."/>
            <person name="Walton C."/>
            <person name="Young S.K."/>
            <person name="Zeng Q."/>
            <person name="Gargeya S."/>
            <person name="Fitzgerald M."/>
            <person name="Haas B."/>
            <person name="Abouelleil A."/>
            <person name="Allen A.W."/>
            <person name="Alvarado L."/>
            <person name="Arachchi H.M."/>
            <person name="Berlin A.M."/>
            <person name="Chapman S.B."/>
            <person name="Gainer-Dewar J."/>
            <person name="Goldberg J."/>
            <person name="Griggs A."/>
            <person name="Gujja S."/>
            <person name="Hansen M."/>
            <person name="Howarth C."/>
            <person name="Imamovic A."/>
            <person name="Ireland A."/>
            <person name="Larimer J."/>
            <person name="McCowan C."/>
            <person name="Murphy C."/>
            <person name="Pearson M."/>
            <person name="Poon T.W."/>
            <person name="Priest M."/>
            <person name="Roberts A."/>
            <person name="Saif S."/>
            <person name="Shea T."/>
            <person name="Sisk P."/>
            <person name="Sykes S."/>
            <person name="Wortman J."/>
            <person name="Nusbaum C."/>
            <person name="Birren B."/>
        </authorList>
    </citation>
    <scope>NUCLEOTIDE SEQUENCE [LARGE SCALE GENOMIC DNA]</scope>
    <source>
        <strain evidence="3">maculatus3</strain>
    </source>
</reference>
<keyword evidence="3" id="KW-1185">Reference proteome</keyword>